<dbReference type="InterPro" id="IPR009688">
    <property type="entry name" value="FAM210A/B-like_dom"/>
</dbReference>
<organism evidence="4 5">
    <name type="scientific">Clathrospora elynae</name>
    <dbReference type="NCBI Taxonomy" id="706981"/>
    <lineage>
        <taxon>Eukaryota</taxon>
        <taxon>Fungi</taxon>
        <taxon>Dikarya</taxon>
        <taxon>Ascomycota</taxon>
        <taxon>Pezizomycotina</taxon>
        <taxon>Dothideomycetes</taxon>
        <taxon>Pleosporomycetidae</taxon>
        <taxon>Pleosporales</taxon>
        <taxon>Diademaceae</taxon>
        <taxon>Clathrospora</taxon>
    </lineage>
</organism>
<dbReference type="GO" id="GO:0005739">
    <property type="term" value="C:mitochondrion"/>
    <property type="evidence" value="ECO:0007669"/>
    <property type="project" value="TreeGrafter"/>
</dbReference>
<feature type="domain" description="DUF1279" evidence="3">
    <location>
        <begin position="101"/>
        <end position="228"/>
    </location>
</feature>
<evidence type="ECO:0000256" key="1">
    <source>
        <dbReference type="SAM" id="MobiDB-lite"/>
    </source>
</evidence>
<evidence type="ECO:0000259" key="3">
    <source>
        <dbReference type="Pfam" id="PF06916"/>
    </source>
</evidence>
<dbReference type="Pfam" id="PF06916">
    <property type="entry name" value="FAM210A-B_dom"/>
    <property type="match status" value="1"/>
</dbReference>
<evidence type="ECO:0000313" key="5">
    <source>
        <dbReference type="Proteomes" id="UP000800038"/>
    </source>
</evidence>
<keyword evidence="2" id="KW-0472">Membrane</keyword>
<reference evidence="4" key="1">
    <citation type="journal article" date="2020" name="Stud. Mycol.">
        <title>101 Dothideomycetes genomes: a test case for predicting lifestyles and emergence of pathogens.</title>
        <authorList>
            <person name="Haridas S."/>
            <person name="Albert R."/>
            <person name="Binder M."/>
            <person name="Bloem J."/>
            <person name="Labutti K."/>
            <person name="Salamov A."/>
            <person name="Andreopoulos B."/>
            <person name="Baker S."/>
            <person name="Barry K."/>
            <person name="Bills G."/>
            <person name="Bluhm B."/>
            <person name="Cannon C."/>
            <person name="Castanera R."/>
            <person name="Culley D."/>
            <person name="Daum C."/>
            <person name="Ezra D."/>
            <person name="Gonzalez J."/>
            <person name="Henrissat B."/>
            <person name="Kuo A."/>
            <person name="Liang C."/>
            <person name="Lipzen A."/>
            <person name="Lutzoni F."/>
            <person name="Magnuson J."/>
            <person name="Mondo S."/>
            <person name="Nolan M."/>
            <person name="Ohm R."/>
            <person name="Pangilinan J."/>
            <person name="Park H.-J."/>
            <person name="Ramirez L."/>
            <person name="Alfaro M."/>
            <person name="Sun H."/>
            <person name="Tritt A."/>
            <person name="Yoshinaga Y."/>
            <person name="Zwiers L.-H."/>
            <person name="Turgeon B."/>
            <person name="Goodwin S."/>
            <person name="Spatafora J."/>
            <person name="Crous P."/>
            <person name="Grigoriev I."/>
        </authorList>
    </citation>
    <scope>NUCLEOTIDE SEQUENCE</scope>
    <source>
        <strain evidence="4">CBS 161.51</strain>
    </source>
</reference>
<name>A0A6A5TB84_9PLEO</name>
<dbReference type="PANTHER" id="PTHR21377:SF0">
    <property type="entry name" value="PROTEIN FAM210B, MITOCHONDRIAL"/>
    <property type="match status" value="1"/>
</dbReference>
<proteinExistence type="predicted"/>
<dbReference type="PANTHER" id="PTHR21377">
    <property type="entry name" value="PROTEIN FAM210B, MITOCHONDRIAL"/>
    <property type="match status" value="1"/>
</dbReference>
<dbReference type="EMBL" id="ML976005">
    <property type="protein sequence ID" value="KAF1946167.1"/>
    <property type="molecule type" value="Genomic_DNA"/>
</dbReference>
<keyword evidence="2" id="KW-1133">Transmembrane helix</keyword>
<protein>
    <recommendedName>
        <fullName evidence="3">DUF1279 domain-containing protein</fullName>
    </recommendedName>
</protein>
<evidence type="ECO:0000256" key="2">
    <source>
        <dbReference type="SAM" id="Phobius"/>
    </source>
</evidence>
<dbReference type="OrthoDB" id="426386at2759"/>
<keyword evidence="5" id="KW-1185">Reference proteome</keyword>
<feature type="transmembrane region" description="Helical" evidence="2">
    <location>
        <begin position="110"/>
        <end position="133"/>
    </location>
</feature>
<dbReference type="AlphaFoldDB" id="A0A6A5TB84"/>
<gene>
    <name evidence="4" type="ORF">EJ02DRAFT_418931</name>
</gene>
<dbReference type="InterPro" id="IPR045866">
    <property type="entry name" value="FAM210A/B-like"/>
</dbReference>
<sequence length="249" mass="27673">MKTGIARIWTEQLLSRSAARNSASRPSAPFLRGFFTSTQFSARSKIANRPLEQSALLFFRYQRSALSRRLRTLRFKSDKPTQSHNPTPHLGSPDPAPSLSQRLKQLSREYGWTALAVYLGLSLIDFPLCFLAVRLLGTDRIGHYEDAVKHAFWSVIRLVLPDAGKKSAEAIAAELDEATAREGYLEAGRAAGHNGGADASIWTQLGLAYLVHKSLIFFRVPLTAAVLPKVVKTLRSWGYNIGKKRPKRA</sequence>
<evidence type="ECO:0000313" key="4">
    <source>
        <dbReference type="EMBL" id="KAF1946167.1"/>
    </source>
</evidence>
<feature type="region of interest" description="Disordered" evidence="1">
    <location>
        <begin position="76"/>
        <end position="98"/>
    </location>
</feature>
<dbReference type="Proteomes" id="UP000800038">
    <property type="component" value="Unassembled WGS sequence"/>
</dbReference>
<accession>A0A6A5TB84</accession>
<keyword evidence="2" id="KW-0812">Transmembrane</keyword>